<evidence type="ECO:0000256" key="1">
    <source>
        <dbReference type="SAM" id="Coils"/>
    </source>
</evidence>
<evidence type="ECO:0000313" key="2">
    <source>
        <dbReference type="EMBL" id="KAK8894199.1"/>
    </source>
</evidence>
<organism evidence="2 3">
    <name type="scientific">Tritrichomonas musculus</name>
    <dbReference type="NCBI Taxonomy" id="1915356"/>
    <lineage>
        <taxon>Eukaryota</taxon>
        <taxon>Metamonada</taxon>
        <taxon>Parabasalia</taxon>
        <taxon>Tritrichomonadida</taxon>
        <taxon>Tritrichomonadidae</taxon>
        <taxon>Tritrichomonas</taxon>
    </lineage>
</organism>
<sequence>MSTNILDESRKHNQRMVKIQNQIESIQFSVDNSISAFQVKSKQIQERNQKYQKFLEGLQQRSYIIHQYTEEILKKEYDLTIEKTNYEVELSKKVKSMRAEDRKLTSELASCRKRLIEICSQKTQFSTTVSTLSVTISTLEDEEIKLDKLQSQAERIIAKLKLSIKSDPVSFNNSEIDHYKKLIDFTDQQQKLVKRNIEQCSVQMVSLNDIISKMNSKTILLNEMKEKALDYIYKSNKFREYQMKKFHLQQKIEEKDKCIKDFNKKAKKIRKDILNHKNNECESFVDSRRSMNHSSKLMNMRDMIHKQIQDTKFQLNQLRLANEDLFSEEKTLKSRVTSFNQDLSVMNESCSLVESELNFAKSKIEKINSKDIETDRLIESYLKEYNSLQKQIKNEIIESASLKSQLNESKVISVNFDTDVNIEKEQVIKKTDLLQCQIDDVFSDMEQLKKDIIRYQLIRDENEAQKDKLDSDIQSKHVIIKKCNDFLRSDLTLYSNKRTVSDSFYSHEISRNINSRILSETLSQLQTAVNLKRETIQHRKDDLSSQRNSITTFLTSYYEDIPTTTETLKRSIKFAIQENPLQDRIQTLNFLMENLESIQTSFDQQLNIWKELFEKENESLILDDWQIDLNRLNEKADDLIIFNQVFGLTP</sequence>
<dbReference type="Proteomes" id="UP001470230">
    <property type="component" value="Unassembled WGS sequence"/>
</dbReference>
<keyword evidence="3" id="KW-1185">Reference proteome</keyword>
<reference evidence="2 3" key="1">
    <citation type="submission" date="2024-04" db="EMBL/GenBank/DDBJ databases">
        <title>Tritrichomonas musculus Genome.</title>
        <authorList>
            <person name="Alves-Ferreira E."/>
            <person name="Grigg M."/>
            <person name="Lorenzi H."/>
            <person name="Galac M."/>
        </authorList>
    </citation>
    <scope>NUCLEOTIDE SEQUENCE [LARGE SCALE GENOMIC DNA]</scope>
    <source>
        <strain evidence="2 3">EAF2021</strain>
    </source>
</reference>
<evidence type="ECO:0000313" key="3">
    <source>
        <dbReference type="Proteomes" id="UP001470230"/>
    </source>
</evidence>
<dbReference type="EMBL" id="JAPFFF010000003">
    <property type="protein sequence ID" value="KAK8894199.1"/>
    <property type="molecule type" value="Genomic_DNA"/>
</dbReference>
<gene>
    <name evidence="2" type="ORF">M9Y10_022632</name>
</gene>
<keyword evidence="1" id="KW-0175">Coiled coil</keyword>
<protein>
    <submittedName>
        <fullName evidence="2">Uncharacterized protein</fullName>
    </submittedName>
</protein>
<accession>A0ABR2KSY1</accession>
<feature type="coiled-coil region" evidence="1">
    <location>
        <begin position="378"/>
        <end position="405"/>
    </location>
</feature>
<comment type="caution">
    <text evidence="2">The sequence shown here is derived from an EMBL/GenBank/DDBJ whole genome shotgun (WGS) entry which is preliminary data.</text>
</comment>
<proteinExistence type="predicted"/>
<name>A0ABR2KSY1_9EUKA</name>